<dbReference type="SUPFAM" id="SSF160214">
    <property type="entry name" value="FlaG-like"/>
    <property type="match status" value="1"/>
</dbReference>
<evidence type="ECO:0008006" key="3">
    <source>
        <dbReference type="Google" id="ProtNLM"/>
    </source>
</evidence>
<reference evidence="1" key="1">
    <citation type="journal article" date="2023" name="Int. J. Syst. Evol. Microbiol.">
        <title>Mesoterricola silvestris gen. nov., sp. nov., Mesoterricola sediminis sp. nov., Geothrix oryzae sp. nov., Geothrix edaphica sp. nov., Geothrix rubra sp. nov., and Geothrix limicola sp. nov., six novel members of Acidobacteriota isolated from soils.</title>
        <authorList>
            <person name="Itoh H."/>
            <person name="Sugisawa Y."/>
            <person name="Mise K."/>
            <person name="Xu Z."/>
            <person name="Kuniyasu M."/>
            <person name="Ushijima N."/>
            <person name="Kawano K."/>
            <person name="Kobayashi E."/>
            <person name="Shiratori Y."/>
            <person name="Masuda Y."/>
            <person name="Senoo K."/>
        </authorList>
    </citation>
    <scope>NUCLEOTIDE SEQUENCE</scope>
    <source>
        <strain evidence="1">W786</strain>
    </source>
</reference>
<dbReference type="PANTHER" id="PTHR37166:SF1">
    <property type="entry name" value="PROTEIN FLAG"/>
    <property type="match status" value="1"/>
</dbReference>
<name>A0AA48GT69_9BACT</name>
<dbReference type="InterPro" id="IPR005186">
    <property type="entry name" value="FlaG"/>
</dbReference>
<proteinExistence type="predicted"/>
<dbReference type="RefSeq" id="WP_316410821.1">
    <property type="nucleotide sequence ID" value="NZ_AP027081.1"/>
</dbReference>
<dbReference type="EMBL" id="AP027081">
    <property type="protein sequence ID" value="BDU78821.1"/>
    <property type="molecule type" value="Genomic_DNA"/>
</dbReference>
<dbReference type="Proteomes" id="UP001228113">
    <property type="component" value="Chromosome"/>
</dbReference>
<dbReference type="PANTHER" id="PTHR37166">
    <property type="entry name" value="PROTEIN FLAG"/>
    <property type="match status" value="1"/>
</dbReference>
<accession>A0AA48GT69</accession>
<dbReference type="AlphaFoldDB" id="A0AA48GT69"/>
<dbReference type="Gene3D" id="3.30.160.170">
    <property type="entry name" value="FlaG-like"/>
    <property type="match status" value="1"/>
</dbReference>
<sequence>MSDAISPAGNQGVSPPSAALAAAQSVAAQASPRTDATTVASAQAGAIHTAAAQSQAAAKLELSETAAQATAKAPVNAVMTMEEAAQAFQDYLNSLPSNLQFKPDYEAGIVVFKVVNPVTQKVIRQLPPEEVVNQVRNMRLAEKRGHSGILLDESF</sequence>
<dbReference type="KEGG" id="msea:METESE_37790"/>
<organism evidence="1 2">
    <name type="scientific">Mesoterricola sediminis</name>
    <dbReference type="NCBI Taxonomy" id="2927980"/>
    <lineage>
        <taxon>Bacteria</taxon>
        <taxon>Pseudomonadati</taxon>
        <taxon>Acidobacteriota</taxon>
        <taxon>Holophagae</taxon>
        <taxon>Holophagales</taxon>
        <taxon>Holophagaceae</taxon>
        <taxon>Mesoterricola</taxon>
    </lineage>
</organism>
<dbReference type="Pfam" id="PF03646">
    <property type="entry name" value="FlaG"/>
    <property type="match status" value="1"/>
</dbReference>
<protein>
    <recommendedName>
        <fullName evidence="3">Flagellar protein FlaG</fullName>
    </recommendedName>
</protein>
<dbReference type="InterPro" id="IPR035924">
    <property type="entry name" value="FlaG-like_sf"/>
</dbReference>
<evidence type="ECO:0000313" key="1">
    <source>
        <dbReference type="EMBL" id="BDU78821.1"/>
    </source>
</evidence>
<evidence type="ECO:0000313" key="2">
    <source>
        <dbReference type="Proteomes" id="UP001228113"/>
    </source>
</evidence>
<gene>
    <name evidence="1" type="ORF">METESE_37790</name>
</gene>
<keyword evidence="2" id="KW-1185">Reference proteome</keyword>